<accession>A0A1Y2C2Z3</accession>
<sequence length="109" mass="11849">MVKQHSGLQKDVLSIYRQLLKTASSAISKASGAVAPQASVTEAISPDLRKKLNVYSAIRTEFRINKFKIAGNSHAAIEHLVVKRMNEGGMDGISLPDNGVNMTGRKKWA</sequence>
<dbReference type="OrthoDB" id="273010at2759"/>
<organism evidence="1 2">
    <name type="scientific">Rhizoclosmatium globosum</name>
    <dbReference type="NCBI Taxonomy" id="329046"/>
    <lineage>
        <taxon>Eukaryota</taxon>
        <taxon>Fungi</taxon>
        <taxon>Fungi incertae sedis</taxon>
        <taxon>Chytridiomycota</taxon>
        <taxon>Chytridiomycota incertae sedis</taxon>
        <taxon>Chytridiomycetes</taxon>
        <taxon>Chytridiales</taxon>
        <taxon>Chytriomycetaceae</taxon>
        <taxon>Rhizoclosmatium</taxon>
    </lineage>
</organism>
<keyword evidence="2" id="KW-1185">Reference proteome</keyword>
<dbReference type="Proteomes" id="UP000193642">
    <property type="component" value="Unassembled WGS sequence"/>
</dbReference>
<proteinExistence type="predicted"/>
<dbReference type="EMBL" id="MCGO01000032">
    <property type="protein sequence ID" value="ORY41254.1"/>
    <property type="molecule type" value="Genomic_DNA"/>
</dbReference>
<evidence type="ECO:0000313" key="2">
    <source>
        <dbReference type="Proteomes" id="UP000193642"/>
    </source>
</evidence>
<evidence type="ECO:0000313" key="1">
    <source>
        <dbReference type="EMBL" id="ORY41254.1"/>
    </source>
</evidence>
<dbReference type="AlphaFoldDB" id="A0A1Y2C2Z3"/>
<protein>
    <submittedName>
        <fullName evidence="1">Uncharacterized protein</fullName>
    </submittedName>
</protein>
<name>A0A1Y2C2Z3_9FUNG</name>
<comment type="caution">
    <text evidence="1">The sequence shown here is derived from an EMBL/GenBank/DDBJ whole genome shotgun (WGS) entry which is preliminary data.</text>
</comment>
<gene>
    <name evidence="1" type="ORF">BCR33DRAFT_718902</name>
</gene>
<reference evidence="1 2" key="1">
    <citation type="submission" date="2016-07" db="EMBL/GenBank/DDBJ databases">
        <title>Pervasive Adenine N6-methylation of Active Genes in Fungi.</title>
        <authorList>
            <consortium name="DOE Joint Genome Institute"/>
            <person name="Mondo S.J."/>
            <person name="Dannebaum R.O."/>
            <person name="Kuo R.C."/>
            <person name="Labutti K."/>
            <person name="Haridas S."/>
            <person name="Kuo A."/>
            <person name="Salamov A."/>
            <person name="Ahrendt S.R."/>
            <person name="Lipzen A."/>
            <person name="Sullivan W."/>
            <person name="Andreopoulos W.B."/>
            <person name="Clum A."/>
            <person name="Lindquist E."/>
            <person name="Daum C."/>
            <person name="Ramamoorthy G.K."/>
            <person name="Gryganskyi A."/>
            <person name="Culley D."/>
            <person name="Magnuson J.K."/>
            <person name="James T.Y."/>
            <person name="O'Malley M.A."/>
            <person name="Stajich J.E."/>
            <person name="Spatafora J.W."/>
            <person name="Visel A."/>
            <person name="Grigoriev I.V."/>
        </authorList>
    </citation>
    <scope>NUCLEOTIDE SEQUENCE [LARGE SCALE GENOMIC DNA]</scope>
    <source>
        <strain evidence="1 2">JEL800</strain>
    </source>
</reference>